<dbReference type="InterPro" id="IPR005801">
    <property type="entry name" value="ADC_synthase"/>
</dbReference>
<keyword evidence="2" id="KW-0315">Glutamine amidotransferase</keyword>
<dbReference type="Pfam" id="PF00425">
    <property type="entry name" value="Chorismate_bind"/>
    <property type="match status" value="1"/>
</dbReference>
<dbReference type="InterPro" id="IPR019999">
    <property type="entry name" value="Anth_synth_I-like"/>
</dbReference>
<keyword evidence="8" id="KW-1185">Reference proteome</keyword>
<reference evidence="7 8" key="1">
    <citation type="submission" date="2015-07" db="EMBL/GenBank/DDBJ databases">
        <title>Genome sequencing of Kibdelosporangium phytohabitans.</title>
        <authorList>
            <person name="Qin S."/>
            <person name="Xing K."/>
        </authorList>
    </citation>
    <scope>NUCLEOTIDE SEQUENCE [LARGE SCALE GENOMIC DNA]</scope>
    <source>
        <strain evidence="7 8">KLBMP1111</strain>
    </source>
</reference>
<dbReference type="CDD" id="cd01743">
    <property type="entry name" value="GATase1_Anthranilate_Synthase"/>
    <property type="match status" value="1"/>
</dbReference>
<feature type="domain" description="Glutamine amidotransferase" evidence="5">
    <location>
        <begin position="443"/>
        <end position="624"/>
    </location>
</feature>
<sequence length="639" mass="69924">MTEGIRDLLGSLLADGAPPFALLCRSTVDERRVELLTGDVAEFAALAGLPLPGPEVAAVLAAIPFRQITERGYDCNDDNERILALSARERVTMPVDEALRELPDVAVTLTGARFDLEDDEYGRVVSRILDDEIRTGEGSNFVIKRSFLATLEQYRPEVAMTIFRRLLTMESNAYWTFVVHTGDRTFVGASPEQHVEVTGGVARMNPISGTYPYPAEGVRLSGLLEFLADGKETGELFMVVDEELKMLARVCDHGARVQGPYLREMARLAHTEYVLEGASSLDVRDVLRETLFAPTIIGSPLENACRVIARYEPSGRGYYGGALALLERDDTGEISLDSAILIRTADIRPTGELRIDVGATLVRDSRPEGEVAETWAKVDALLAATGLDHSRRGTRPATAVARPLADEPEVISALERRNATLSSFWLAKPADIDSAVPVVGRVVIVDGEDMFTGMLGHQLRSAGLDFTIRSWDSVRPADIEAYDQVVLGPGPGDPRAAGDPKVARLRELVAHLLDRDIPFVAECLSHQVLCDLLGLGLFRRQRPNQGVQRDIDLFGRVEPVGFYNSYAARHDADLLESPLARGVVEVCRDEHTGEVHALRAARFASTQFHLESVLTQRGADLLAELMAWTARPAAGASRR</sequence>
<dbReference type="KEGG" id="kphy:AOZ06_18055"/>
<gene>
    <name evidence="7" type="ORF">AOZ06_18055</name>
</gene>
<dbReference type="EMBL" id="CP012752">
    <property type="protein sequence ID" value="ALG08568.1"/>
    <property type="molecule type" value="Genomic_DNA"/>
</dbReference>
<dbReference type="GO" id="GO:0004049">
    <property type="term" value="F:anthranilate synthase activity"/>
    <property type="evidence" value="ECO:0007669"/>
    <property type="project" value="UniProtKB-EC"/>
</dbReference>
<name>A0A0N9I1L2_9PSEU</name>
<dbReference type="InterPro" id="IPR015890">
    <property type="entry name" value="Chorismate_C"/>
</dbReference>
<dbReference type="Pfam" id="PF00117">
    <property type="entry name" value="GATase"/>
    <property type="match status" value="1"/>
</dbReference>
<dbReference type="InterPro" id="IPR017926">
    <property type="entry name" value="GATASE"/>
</dbReference>
<dbReference type="Gene3D" id="3.60.120.10">
    <property type="entry name" value="Anthranilate synthase"/>
    <property type="match status" value="1"/>
</dbReference>
<protein>
    <recommendedName>
        <fullName evidence="1">anthranilate synthase</fullName>
        <ecNumber evidence="1">4.1.3.27</ecNumber>
    </recommendedName>
</protein>
<dbReference type="Gene3D" id="3.40.50.880">
    <property type="match status" value="1"/>
</dbReference>
<evidence type="ECO:0000256" key="3">
    <source>
        <dbReference type="ARBA" id="ARBA00023239"/>
    </source>
</evidence>
<dbReference type="GO" id="GO:0000162">
    <property type="term" value="P:L-tryptophan biosynthetic process"/>
    <property type="evidence" value="ECO:0007669"/>
    <property type="project" value="TreeGrafter"/>
</dbReference>
<dbReference type="InterPro" id="IPR006221">
    <property type="entry name" value="TrpG/PapA_dom"/>
</dbReference>
<dbReference type="SUPFAM" id="SSF56322">
    <property type="entry name" value="ADC synthase"/>
    <property type="match status" value="1"/>
</dbReference>
<dbReference type="PANTHER" id="PTHR11236">
    <property type="entry name" value="AMINOBENZOATE/ANTHRANILATE SYNTHASE"/>
    <property type="match status" value="1"/>
</dbReference>
<evidence type="ECO:0000256" key="4">
    <source>
        <dbReference type="ARBA" id="ARBA00047683"/>
    </source>
</evidence>
<dbReference type="PROSITE" id="PS51273">
    <property type="entry name" value="GATASE_TYPE_1"/>
    <property type="match status" value="1"/>
</dbReference>
<evidence type="ECO:0000256" key="2">
    <source>
        <dbReference type="ARBA" id="ARBA00022962"/>
    </source>
</evidence>
<dbReference type="OrthoDB" id="8594609at2"/>
<proteinExistence type="predicted"/>
<dbReference type="RefSeq" id="WP_054290475.1">
    <property type="nucleotide sequence ID" value="NZ_CP012752.1"/>
</dbReference>
<dbReference type="PANTHER" id="PTHR11236:SF49">
    <property type="entry name" value="ANTHRANILATE SYNTHASE COMPONENT 1"/>
    <property type="match status" value="1"/>
</dbReference>
<dbReference type="InterPro" id="IPR029062">
    <property type="entry name" value="Class_I_gatase-like"/>
</dbReference>
<feature type="domain" description="Chorismate-utilising enzyme C-terminal" evidence="6">
    <location>
        <begin position="119"/>
        <end position="377"/>
    </location>
</feature>
<evidence type="ECO:0000256" key="1">
    <source>
        <dbReference type="ARBA" id="ARBA00012266"/>
    </source>
</evidence>
<evidence type="ECO:0000259" key="5">
    <source>
        <dbReference type="Pfam" id="PF00117"/>
    </source>
</evidence>
<keyword evidence="3" id="KW-0456">Lyase</keyword>
<dbReference type="AlphaFoldDB" id="A0A0N9I1L2"/>
<dbReference type="EC" id="4.1.3.27" evidence="1"/>
<dbReference type="PRINTS" id="PR00096">
    <property type="entry name" value="GATASE"/>
</dbReference>
<evidence type="ECO:0000259" key="6">
    <source>
        <dbReference type="Pfam" id="PF00425"/>
    </source>
</evidence>
<evidence type="ECO:0000313" key="7">
    <source>
        <dbReference type="EMBL" id="ALG08568.1"/>
    </source>
</evidence>
<accession>A0A0N9I1L2</accession>
<organism evidence="7 8">
    <name type="scientific">Kibdelosporangium phytohabitans</name>
    <dbReference type="NCBI Taxonomy" id="860235"/>
    <lineage>
        <taxon>Bacteria</taxon>
        <taxon>Bacillati</taxon>
        <taxon>Actinomycetota</taxon>
        <taxon>Actinomycetes</taxon>
        <taxon>Pseudonocardiales</taxon>
        <taxon>Pseudonocardiaceae</taxon>
        <taxon>Kibdelosporangium</taxon>
    </lineage>
</organism>
<dbReference type="SUPFAM" id="SSF52317">
    <property type="entry name" value="Class I glutamine amidotransferase-like"/>
    <property type="match status" value="1"/>
</dbReference>
<dbReference type="Proteomes" id="UP000063699">
    <property type="component" value="Chromosome"/>
</dbReference>
<evidence type="ECO:0000313" key="8">
    <source>
        <dbReference type="Proteomes" id="UP000063699"/>
    </source>
</evidence>
<comment type="catalytic activity">
    <reaction evidence="4">
        <text>chorismate + L-glutamine = anthranilate + pyruvate + L-glutamate + H(+)</text>
        <dbReference type="Rhea" id="RHEA:21732"/>
        <dbReference type="ChEBI" id="CHEBI:15361"/>
        <dbReference type="ChEBI" id="CHEBI:15378"/>
        <dbReference type="ChEBI" id="CHEBI:16567"/>
        <dbReference type="ChEBI" id="CHEBI:29748"/>
        <dbReference type="ChEBI" id="CHEBI:29985"/>
        <dbReference type="ChEBI" id="CHEBI:58359"/>
        <dbReference type="EC" id="4.1.3.27"/>
    </reaction>
</comment>
<dbReference type="STRING" id="860235.AOZ06_18055"/>
<dbReference type="PRINTS" id="PR00097">
    <property type="entry name" value="ANTSNTHASEII"/>
</dbReference>